<gene>
    <name evidence="1" type="ordered locus">CJA_1694</name>
</gene>
<dbReference type="SUPFAM" id="SSF51182">
    <property type="entry name" value="RmlC-like cupins"/>
    <property type="match status" value="1"/>
</dbReference>
<proteinExistence type="predicted"/>
<dbReference type="Proteomes" id="UP000001036">
    <property type="component" value="Chromosome"/>
</dbReference>
<dbReference type="eggNOG" id="COG1482">
    <property type="taxonomic scope" value="Bacteria"/>
</dbReference>
<organism evidence="1 2">
    <name type="scientific">Cellvibrio japonicus (strain Ueda107)</name>
    <name type="common">Pseudomonas fluorescens subsp. cellulosa</name>
    <dbReference type="NCBI Taxonomy" id="498211"/>
    <lineage>
        <taxon>Bacteria</taxon>
        <taxon>Pseudomonadati</taxon>
        <taxon>Pseudomonadota</taxon>
        <taxon>Gammaproteobacteria</taxon>
        <taxon>Cellvibrionales</taxon>
        <taxon>Cellvibrionaceae</taxon>
        <taxon>Cellvibrio</taxon>
    </lineage>
</organism>
<dbReference type="InterPro" id="IPR011051">
    <property type="entry name" value="RmlC_Cupin_sf"/>
</dbReference>
<sequence>MDNTLQTLFLDIDDQSPASVVAAYRRRAELSIAVANSENTQRLLIQYLHKPWYLLDAQPIALVAIVQFDLLQTGLQVHASVLPVEQFDAPFWGSQPSTDLVLSHLVKASAPWLNLSMPLGLQPVHIPKPWGQEVWFTGMEIRGQSGVGDGHFSLPLPWILDLLGESHSLTLLKVLDPFAEEVLGDLYFELHETKQEVYIVTRVDPQAWPDGVGEIFMGFSSEKRNQYPSREAFVQAYLAVVDEYRQLRQQLDAAMDGIGLPEHHARLSPVEIYAHKQQAIADLANMPPLIEKETLLRQQMNQFIARRPLRVGDVVKVPCLTPHSLQHGIQVVEFQTPVYERKILSFGQKVMTQVHWDTHEAMAIANLDEPRLDGLVAIHAGQSFLLELIADFDEFRVERLGCRSECSLDLAPSDGLLLMLIHGEASYIQGTSRQLDNTGSAIGLTPGSAWLLSAITGPLVLRLKPGALVLAAISSSQPWLDLPN</sequence>
<name>B3PEW8_CELJU</name>
<evidence type="ECO:0000313" key="1">
    <source>
        <dbReference type="EMBL" id="ACE84100.1"/>
    </source>
</evidence>
<dbReference type="AlphaFoldDB" id="B3PEW8"/>
<dbReference type="HOGENOM" id="CLU_578337_0_0_6"/>
<dbReference type="EMBL" id="CP000934">
    <property type="protein sequence ID" value="ACE84100.1"/>
    <property type="molecule type" value="Genomic_DNA"/>
</dbReference>
<protein>
    <submittedName>
        <fullName evidence="1">Uncharacterized protein</fullName>
    </submittedName>
</protein>
<accession>B3PEW8</accession>
<dbReference type="KEGG" id="cja:CJA_1694"/>
<evidence type="ECO:0000313" key="2">
    <source>
        <dbReference type="Proteomes" id="UP000001036"/>
    </source>
</evidence>
<dbReference type="STRING" id="498211.CJA_1694"/>
<reference evidence="1 2" key="1">
    <citation type="journal article" date="2008" name="J. Bacteriol.">
        <title>Insights into plant cell wall degradation from the genome sequence of the soil bacterium Cellvibrio japonicus.</title>
        <authorList>
            <person name="Deboy R.T."/>
            <person name="Mongodin E.F."/>
            <person name="Fouts D.E."/>
            <person name="Tailford L.E."/>
            <person name="Khouri H."/>
            <person name="Emerson J.B."/>
            <person name="Mohamoud Y."/>
            <person name="Watkins K."/>
            <person name="Henrissat B."/>
            <person name="Gilbert H.J."/>
            <person name="Nelson K.E."/>
        </authorList>
    </citation>
    <scope>NUCLEOTIDE SEQUENCE [LARGE SCALE GENOMIC DNA]</scope>
    <source>
        <strain evidence="1 2">Ueda107</strain>
    </source>
</reference>
<keyword evidence="2" id="KW-1185">Reference proteome</keyword>